<evidence type="ECO:0000256" key="5">
    <source>
        <dbReference type="ARBA" id="ARBA00023212"/>
    </source>
</evidence>
<comment type="similarity">
    <text evidence="2">Belongs to the BRK1 family.</text>
</comment>
<dbReference type="AlphaFoldDB" id="A0A0D3JMB0"/>
<dbReference type="Proteomes" id="UP000013827">
    <property type="component" value="Unassembled WGS sequence"/>
</dbReference>
<evidence type="ECO:0000256" key="4">
    <source>
        <dbReference type="ARBA" id="ARBA00023054"/>
    </source>
</evidence>
<comment type="subcellular location">
    <subcellularLocation>
        <location evidence="1">Cytoplasm</location>
        <location evidence="1">Cytoskeleton</location>
    </subcellularLocation>
</comment>
<sequence>MPGSSATLVPETGVQRDWEEREFAQSIQLGIKSLAQFLNEFENTTRTKLASLNSKIARLERRMTLVEATFDSVNQPPAATS</sequence>
<organism evidence="7 8">
    <name type="scientific">Emiliania huxleyi (strain CCMP1516)</name>
    <dbReference type="NCBI Taxonomy" id="280463"/>
    <lineage>
        <taxon>Eukaryota</taxon>
        <taxon>Haptista</taxon>
        <taxon>Haptophyta</taxon>
        <taxon>Prymnesiophyceae</taxon>
        <taxon>Isochrysidales</taxon>
        <taxon>Noelaerhabdaceae</taxon>
        <taxon>Emiliania</taxon>
    </lineage>
</organism>
<keyword evidence="4 6" id="KW-0175">Coiled coil</keyword>
<accession>A0A0D3JMB0</accession>
<dbReference type="GO" id="GO:0031209">
    <property type="term" value="C:SCAR complex"/>
    <property type="evidence" value="ECO:0007669"/>
    <property type="project" value="InterPro"/>
</dbReference>
<dbReference type="GO" id="GO:0008064">
    <property type="term" value="P:regulation of actin polymerization or depolymerization"/>
    <property type="evidence" value="ECO:0007669"/>
    <property type="project" value="TreeGrafter"/>
</dbReference>
<keyword evidence="8" id="KW-1185">Reference proteome</keyword>
<dbReference type="Gene3D" id="1.20.5.110">
    <property type="match status" value="1"/>
</dbReference>
<evidence type="ECO:0000313" key="7">
    <source>
        <dbReference type="EnsemblProtists" id="EOD24645"/>
    </source>
</evidence>
<dbReference type="GeneID" id="17270192"/>
<dbReference type="EnsemblProtists" id="EOD24645">
    <property type="protein sequence ID" value="EOD24645"/>
    <property type="gene ID" value="EMIHUDRAFT_206700"/>
</dbReference>
<dbReference type="GO" id="GO:0005856">
    <property type="term" value="C:cytoskeleton"/>
    <property type="evidence" value="ECO:0007669"/>
    <property type="project" value="UniProtKB-SubCell"/>
</dbReference>
<dbReference type="RefSeq" id="XP_005777074.1">
    <property type="nucleotide sequence ID" value="XM_005777017.1"/>
</dbReference>
<keyword evidence="5" id="KW-0206">Cytoskeleton</keyword>
<evidence type="ECO:0000256" key="1">
    <source>
        <dbReference type="ARBA" id="ARBA00004245"/>
    </source>
</evidence>
<dbReference type="STRING" id="2903.R1ED70"/>
<dbReference type="InterPro" id="IPR019309">
    <property type="entry name" value="WASHC3"/>
</dbReference>
<dbReference type="GO" id="GO:0071203">
    <property type="term" value="C:WASH complex"/>
    <property type="evidence" value="ECO:0007669"/>
    <property type="project" value="InterPro"/>
</dbReference>
<reference evidence="7" key="2">
    <citation type="submission" date="2024-10" db="UniProtKB">
        <authorList>
            <consortium name="EnsemblProtists"/>
        </authorList>
    </citation>
    <scope>IDENTIFICATION</scope>
</reference>
<protein>
    <submittedName>
        <fullName evidence="7">Uncharacterized protein</fullName>
    </submittedName>
</protein>
<dbReference type="GO" id="GO:0044877">
    <property type="term" value="F:protein-containing complex binding"/>
    <property type="evidence" value="ECO:0007669"/>
    <property type="project" value="InterPro"/>
</dbReference>
<dbReference type="HOGENOM" id="CLU_2578886_0_0_1"/>
<evidence type="ECO:0000256" key="2">
    <source>
        <dbReference type="ARBA" id="ARBA00005620"/>
    </source>
</evidence>
<dbReference type="InterPro" id="IPR033378">
    <property type="entry name" value="BRICK1"/>
</dbReference>
<dbReference type="KEGG" id="ehx:EMIHUDRAFT_206700"/>
<keyword evidence="3" id="KW-0963">Cytoplasm</keyword>
<dbReference type="PANTHER" id="PTHR33668">
    <property type="entry name" value="PROTEIN BRICK1"/>
    <property type="match status" value="1"/>
</dbReference>
<dbReference type="Pfam" id="PF10152">
    <property type="entry name" value="CCDC53"/>
    <property type="match status" value="1"/>
</dbReference>
<dbReference type="PaxDb" id="2903-EOD24645"/>
<evidence type="ECO:0000256" key="3">
    <source>
        <dbReference type="ARBA" id="ARBA00022490"/>
    </source>
</evidence>
<proteinExistence type="inferred from homology"/>
<dbReference type="PANTHER" id="PTHR33668:SF1">
    <property type="entry name" value="PROTEIN BRICK1"/>
    <property type="match status" value="1"/>
</dbReference>
<evidence type="ECO:0000256" key="6">
    <source>
        <dbReference type="SAM" id="Coils"/>
    </source>
</evidence>
<name>A0A0D3JMB0_EMIH1</name>
<reference evidence="8" key="1">
    <citation type="journal article" date="2013" name="Nature">
        <title>Pan genome of the phytoplankton Emiliania underpins its global distribution.</title>
        <authorList>
            <person name="Read B.A."/>
            <person name="Kegel J."/>
            <person name="Klute M.J."/>
            <person name="Kuo A."/>
            <person name="Lefebvre S.C."/>
            <person name="Maumus F."/>
            <person name="Mayer C."/>
            <person name="Miller J."/>
            <person name="Monier A."/>
            <person name="Salamov A."/>
            <person name="Young J."/>
            <person name="Aguilar M."/>
            <person name="Claverie J.M."/>
            <person name="Frickenhaus S."/>
            <person name="Gonzalez K."/>
            <person name="Herman E.K."/>
            <person name="Lin Y.C."/>
            <person name="Napier J."/>
            <person name="Ogata H."/>
            <person name="Sarno A.F."/>
            <person name="Shmutz J."/>
            <person name="Schroeder D."/>
            <person name="de Vargas C."/>
            <person name="Verret F."/>
            <person name="von Dassow P."/>
            <person name="Valentin K."/>
            <person name="Van de Peer Y."/>
            <person name="Wheeler G."/>
            <person name="Dacks J.B."/>
            <person name="Delwiche C.F."/>
            <person name="Dyhrman S.T."/>
            <person name="Glockner G."/>
            <person name="John U."/>
            <person name="Richards T."/>
            <person name="Worden A.Z."/>
            <person name="Zhang X."/>
            <person name="Grigoriev I.V."/>
            <person name="Allen A.E."/>
            <person name="Bidle K."/>
            <person name="Borodovsky M."/>
            <person name="Bowler C."/>
            <person name="Brownlee C."/>
            <person name="Cock J.M."/>
            <person name="Elias M."/>
            <person name="Gladyshev V.N."/>
            <person name="Groth M."/>
            <person name="Guda C."/>
            <person name="Hadaegh A."/>
            <person name="Iglesias-Rodriguez M.D."/>
            <person name="Jenkins J."/>
            <person name="Jones B.M."/>
            <person name="Lawson T."/>
            <person name="Leese F."/>
            <person name="Lindquist E."/>
            <person name="Lobanov A."/>
            <person name="Lomsadze A."/>
            <person name="Malik S.B."/>
            <person name="Marsh M.E."/>
            <person name="Mackinder L."/>
            <person name="Mock T."/>
            <person name="Mueller-Roeber B."/>
            <person name="Pagarete A."/>
            <person name="Parker M."/>
            <person name="Probert I."/>
            <person name="Quesneville H."/>
            <person name="Raines C."/>
            <person name="Rensing S.A."/>
            <person name="Riano-Pachon D.M."/>
            <person name="Richier S."/>
            <person name="Rokitta S."/>
            <person name="Shiraiwa Y."/>
            <person name="Soanes D.M."/>
            <person name="van der Giezen M."/>
            <person name="Wahlund T.M."/>
            <person name="Williams B."/>
            <person name="Wilson W."/>
            <person name="Wolfe G."/>
            <person name="Wurch L.L."/>
        </authorList>
    </citation>
    <scope>NUCLEOTIDE SEQUENCE</scope>
</reference>
<dbReference type="OMA" id="WEQREFI"/>
<dbReference type="GO" id="GO:0007015">
    <property type="term" value="P:actin filament organization"/>
    <property type="evidence" value="ECO:0007669"/>
    <property type="project" value="InterPro"/>
</dbReference>
<feature type="coiled-coil region" evidence="6">
    <location>
        <begin position="42"/>
        <end position="69"/>
    </location>
</feature>
<dbReference type="GO" id="GO:0048870">
    <property type="term" value="P:cell motility"/>
    <property type="evidence" value="ECO:0007669"/>
    <property type="project" value="TreeGrafter"/>
</dbReference>
<evidence type="ECO:0000313" key="8">
    <source>
        <dbReference type="Proteomes" id="UP000013827"/>
    </source>
</evidence>